<evidence type="ECO:0000313" key="1">
    <source>
        <dbReference type="EMBL" id="TEB37247.1"/>
    </source>
</evidence>
<dbReference type="EMBL" id="QPFP01000004">
    <property type="protein sequence ID" value="TEB37247.1"/>
    <property type="molecule type" value="Genomic_DNA"/>
</dbReference>
<protein>
    <submittedName>
        <fullName evidence="1">Uncharacterized protein</fullName>
    </submittedName>
</protein>
<accession>A0A4Y7TSS7</accession>
<reference evidence="1 2" key="1">
    <citation type="journal article" date="2019" name="Nat. Ecol. Evol.">
        <title>Megaphylogeny resolves global patterns of mushroom evolution.</title>
        <authorList>
            <person name="Varga T."/>
            <person name="Krizsan K."/>
            <person name="Foldi C."/>
            <person name="Dima B."/>
            <person name="Sanchez-Garcia M."/>
            <person name="Sanchez-Ramirez S."/>
            <person name="Szollosi G.J."/>
            <person name="Szarkandi J.G."/>
            <person name="Papp V."/>
            <person name="Albert L."/>
            <person name="Andreopoulos W."/>
            <person name="Angelini C."/>
            <person name="Antonin V."/>
            <person name="Barry K.W."/>
            <person name="Bougher N.L."/>
            <person name="Buchanan P."/>
            <person name="Buyck B."/>
            <person name="Bense V."/>
            <person name="Catcheside P."/>
            <person name="Chovatia M."/>
            <person name="Cooper J."/>
            <person name="Damon W."/>
            <person name="Desjardin D."/>
            <person name="Finy P."/>
            <person name="Geml J."/>
            <person name="Haridas S."/>
            <person name="Hughes K."/>
            <person name="Justo A."/>
            <person name="Karasinski D."/>
            <person name="Kautmanova I."/>
            <person name="Kiss B."/>
            <person name="Kocsube S."/>
            <person name="Kotiranta H."/>
            <person name="LaButti K.M."/>
            <person name="Lechner B.E."/>
            <person name="Liimatainen K."/>
            <person name="Lipzen A."/>
            <person name="Lukacs Z."/>
            <person name="Mihaltcheva S."/>
            <person name="Morgado L.N."/>
            <person name="Niskanen T."/>
            <person name="Noordeloos M.E."/>
            <person name="Ohm R.A."/>
            <person name="Ortiz-Santana B."/>
            <person name="Ovrebo C."/>
            <person name="Racz N."/>
            <person name="Riley R."/>
            <person name="Savchenko A."/>
            <person name="Shiryaev A."/>
            <person name="Soop K."/>
            <person name="Spirin V."/>
            <person name="Szebenyi C."/>
            <person name="Tomsovsky M."/>
            <person name="Tulloss R.E."/>
            <person name="Uehling J."/>
            <person name="Grigoriev I.V."/>
            <person name="Vagvolgyi C."/>
            <person name="Papp T."/>
            <person name="Martin F.M."/>
            <person name="Miettinen O."/>
            <person name="Hibbett D.S."/>
            <person name="Nagy L.G."/>
        </authorList>
    </citation>
    <scope>NUCLEOTIDE SEQUENCE [LARGE SCALE GENOMIC DNA]</scope>
    <source>
        <strain evidence="1 2">FP101781</strain>
    </source>
</reference>
<comment type="caution">
    <text evidence="1">The sequence shown here is derived from an EMBL/GenBank/DDBJ whole genome shotgun (WGS) entry which is preliminary data.</text>
</comment>
<dbReference type="AlphaFoldDB" id="A0A4Y7TSS7"/>
<sequence>MPPLYVKIASTTTDITTWIAIRVRRGPNSPWPCTVELRFEWATRWKDCGIFSMGHVYPALENSGYDEVTSTAHVRENNRELWLPYCDWSYALANRRTGGAFLAFVWLSGCRDPFSDIMDAFAVLSLPAHETPEVPVDEERNRASVHPSPANLYRHDKQLMHTTSVQSVLTHTMASRTSVEGSQSVDFDLCYELLFMQWTNSLHDRTPTDLERTFVTLSYLRGCNAIPVM</sequence>
<name>A0A4Y7TSS7_COPMI</name>
<gene>
    <name evidence="1" type="ORF">FA13DRAFT_1770809</name>
</gene>
<evidence type="ECO:0000313" key="2">
    <source>
        <dbReference type="Proteomes" id="UP000298030"/>
    </source>
</evidence>
<dbReference type="Proteomes" id="UP000298030">
    <property type="component" value="Unassembled WGS sequence"/>
</dbReference>
<keyword evidence="2" id="KW-1185">Reference proteome</keyword>
<proteinExistence type="predicted"/>
<organism evidence="1 2">
    <name type="scientific">Coprinellus micaceus</name>
    <name type="common">Glistening ink-cap mushroom</name>
    <name type="synonym">Coprinus micaceus</name>
    <dbReference type="NCBI Taxonomy" id="71717"/>
    <lineage>
        <taxon>Eukaryota</taxon>
        <taxon>Fungi</taxon>
        <taxon>Dikarya</taxon>
        <taxon>Basidiomycota</taxon>
        <taxon>Agaricomycotina</taxon>
        <taxon>Agaricomycetes</taxon>
        <taxon>Agaricomycetidae</taxon>
        <taxon>Agaricales</taxon>
        <taxon>Agaricineae</taxon>
        <taxon>Psathyrellaceae</taxon>
        <taxon>Coprinellus</taxon>
    </lineage>
</organism>